<evidence type="ECO:0000313" key="3">
    <source>
        <dbReference type="Proteomes" id="UP001164746"/>
    </source>
</evidence>
<dbReference type="Proteomes" id="UP001164746">
    <property type="component" value="Chromosome 16"/>
</dbReference>
<evidence type="ECO:0000256" key="1">
    <source>
        <dbReference type="SAM" id="SignalP"/>
    </source>
</evidence>
<proteinExistence type="predicted"/>
<reference evidence="2" key="1">
    <citation type="submission" date="2022-11" db="EMBL/GenBank/DDBJ databases">
        <title>Centuries of genome instability and evolution in soft-shell clam transmissible cancer (bioRxiv).</title>
        <authorList>
            <person name="Hart S.F.M."/>
            <person name="Yonemitsu M.A."/>
            <person name="Giersch R.M."/>
            <person name="Beal B.F."/>
            <person name="Arriagada G."/>
            <person name="Davis B.W."/>
            <person name="Ostrander E.A."/>
            <person name="Goff S.P."/>
            <person name="Metzger M.J."/>
        </authorList>
    </citation>
    <scope>NUCLEOTIDE SEQUENCE</scope>
    <source>
        <strain evidence="2">MELC-2E11</strain>
        <tissue evidence="2">Siphon/mantle</tissue>
    </source>
</reference>
<name>A0ABY7G503_MYAAR</name>
<feature type="chain" id="PRO_5046289774" evidence="1">
    <location>
        <begin position="23"/>
        <end position="100"/>
    </location>
</feature>
<gene>
    <name evidence="2" type="ORF">MAR_002565</name>
</gene>
<accession>A0ABY7G503</accession>
<evidence type="ECO:0000313" key="2">
    <source>
        <dbReference type="EMBL" id="WAR28997.1"/>
    </source>
</evidence>
<keyword evidence="1" id="KW-0732">Signal</keyword>
<dbReference type="EMBL" id="CP111027">
    <property type="protein sequence ID" value="WAR28997.1"/>
    <property type="molecule type" value="Genomic_DNA"/>
</dbReference>
<sequence>MGVPFGSMTYSLLCLLTQTICTIFLPGPASRGELHRWINVAIDSALFRLSAIFSTSEEETKRFSAQLLEIEENRKSNAYTKTNFLSSANNFRRLKRKYPT</sequence>
<keyword evidence="3" id="KW-1185">Reference proteome</keyword>
<organism evidence="2 3">
    <name type="scientific">Mya arenaria</name>
    <name type="common">Soft-shell clam</name>
    <dbReference type="NCBI Taxonomy" id="6604"/>
    <lineage>
        <taxon>Eukaryota</taxon>
        <taxon>Metazoa</taxon>
        <taxon>Spiralia</taxon>
        <taxon>Lophotrochozoa</taxon>
        <taxon>Mollusca</taxon>
        <taxon>Bivalvia</taxon>
        <taxon>Autobranchia</taxon>
        <taxon>Heteroconchia</taxon>
        <taxon>Euheterodonta</taxon>
        <taxon>Imparidentia</taxon>
        <taxon>Neoheterodontei</taxon>
        <taxon>Myida</taxon>
        <taxon>Myoidea</taxon>
        <taxon>Myidae</taxon>
        <taxon>Mya</taxon>
    </lineage>
</organism>
<feature type="signal peptide" evidence="1">
    <location>
        <begin position="1"/>
        <end position="22"/>
    </location>
</feature>
<protein>
    <submittedName>
        <fullName evidence="2">Uncharacterized protein</fullName>
    </submittedName>
</protein>